<dbReference type="RefSeq" id="WP_156591032.1">
    <property type="nucleotide sequence ID" value="NZ_WPHU01000003.1"/>
</dbReference>
<evidence type="ECO:0000256" key="11">
    <source>
        <dbReference type="ARBA" id="ARBA00049007"/>
    </source>
</evidence>
<comment type="caution">
    <text evidence="12">The sequence shown here is derived from an EMBL/GenBank/DDBJ whole genome shotgun (WGS) entry which is preliminary data.</text>
</comment>
<dbReference type="Proteomes" id="UP000440716">
    <property type="component" value="Unassembled WGS sequence"/>
</dbReference>
<dbReference type="CDD" id="cd01494">
    <property type="entry name" value="AAT_I"/>
    <property type="match status" value="1"/>
</dbReference>
<name>A0A7K1REL6_AGRVI</name>
<dbReference type="InterPro" id="IPR022278">
    <property type="entry name" value="Pser_aminoTfrase"/>
</dbReference>
<evidence type="ECO:0000256" key="5">
    <source>
        <dbReference type="ARBA" id="ARBA00022490"/>
    </source>
</evidence>
<keyword evidence="8 12" id="KW-0808">Transferase</keyword>
<dbReference type="EC" id="2.6.1.52" evidence="4"/>
<dbReference type="NCBIfam" id="NF002841">
    <property type="entry name" value="PRK03080.1-2"/>
    <property type="match status" value="1"/>
</dbReference>
<comment type="pathway">
    <text evidence="2">Amino-acid biosynthesis; L-serine biosynthesis; L-serine from 3-phospho-D-glycerate: step 2/3.</text>
</comment>
<sequence length="392" mass="42289">MVDITAPAVRTENANFSSGPCSKRPGWELDALSDAPLGRSHRAKVGKDKLKLAIDLTREILNVPVDYRIGIVPASDTGAVEMALWSLLGERGVDMLSWESFGAGWVTDVVKQLKLADVRKFNADYGLLPNLADVDFDRDVVFTWNGTTSGVRVPNADFIPADRNGLTICDATSAAFAQDLDFAKLDVVTFSWQKVLGGEGGHGMLILSPRAVERLQTYAPAWPLPKIFRLTSGGKLIEGIFKGETINTPSMLCVEDYLDALNWAKSIGGLDALIARADANAKVIFDFVAANDWIANLAQVDETRSNTSVCLTIADPEVLALPAEEQAAFAKGIATLLEKQGVAYDIGAYRDAPAGLRIWAGATIETADMQALMPWLTWAYQTQKATLAKAAA</sequence>
<dbReference type="GO" id="GO:0004760">
    <property type="term" value="F:L-serine-pyruvate transaminase activity"/>
    <property type="evidence" value="ECO:0007669"/>
    <property type="project" value="TreeGrafter"/>
</dbReference>
<gene>
    <name evidence="12" type="ORF">GOZ88_09860</name>
</gene>
<keyword evidence="5" id="KW-0963">Cytoplasm</keyword>
<evidence type="ECO:0000256" key="2">
    <source>
        <dbReference type="ARBA" id="ARBA00005099"/>
    </source>
</evidence>
<evidence type="ECO:0000256" key="8">
    <source>
        <dbReference type="ARBA" id="ARBA00022679"/>
    </source>
</evidence>
<dbReference type="GO" id="GO:0019265">
    <property type="term" value="P:glycine biosynthetic process, by transamination of glyoxylate"/>
    <property type="evidence" value="ECO:0007669"/>
    <property type="project" value="TreeGrafter"/>
</dbReference>
<evidence type="ECO:0000313" key="12">
    <source>
        <dbReference type="EMBL" id="MVA56417.1"/>
    </source>
</evidence>
<dbReference type="UniPathway" id="UPA00135">
    <property type="reaction ID" value="UER00197"/>
</dbReference>
<comment type="cofactor">
    <cofactor evidence="1">
        <name>pyridoxal 5'-phosphate</name>
        <dbReference type="ChEBI" id="CHEBI:597326"/>
    </cofactor>
</comment>
<dbReference type="GO" id="GO:0004648">
    <property type="term" value="F:O-phospho-L-serine:2-oxoglutarate aminotransferase activity"/>
    <property type="evidence" value="ECO:0007669"/>
    <property type="project" value="UniProtKB-EC"/>
</dbReference>
<evidence type="ECO:0000256" key="4">
    <source>
        <dbReference type="ARBA" id="ARBA00013030"/>
    </source>
</evidence>
<evidence type="ECO:0000256" key="1">
    <source>
        <dbReference type="ARBA" id="ARBA00001933"/>
    </source>
</evidence>
<dbReference type="PIRSF" id="PIRSF000525">
    <property type="entry name" value="SerC"/>
    <property type="match status" value="1"/>
</dbReference>
<comment type="catalytic activity">
    <reaction evidence="11">
        <text>O-phospho-L-serine + 2-oxoglutarate = 3-phosphooxypyruvate + L-glutamate</text>
        <dbReference type="Rhea" id="RHEA:14329"/>
        <dbReference type="ChEBI" id="CHEBI:16810"/>
        <dbReference type="ChEBI" id="CHEBI:18110"/>
        <dbReference type="ChEBI" id="CHEBI:29985"/>
        <dbReference type="ChEBI" id="CHEBI:57524"/>
        <dbReference type="EC" id="2.6.1.52"/>
    </reaction>
</comment>
<dbReference type="EMBL" id="WPHU01000003">
    <property type="protein sequence ID" value="MVA56417.1"/>
    <property type="molecule type" value="Genomic_DNA"/>
</dbReference>
<accession>A0A7K1REL6</accession>
<dbReference type="InterPro" id="IPR015424">
    <property type="entry name" value="PyrdxlP-dep_Trfase"/>
</dbReference>
<dbReference type="AlphaFoldDB" id="A0A7K1REL6"/>
<keyword evidence="10" id="KW-0718">Serine biosynthesis</keyword>
<dbReference type="Gene3D" id="3.40.640.10">
    <property type="entry name" value="Type I PLP-dependent aspartate aminotransferase-like (Major domain)"/>
    <property type="match status" value="1"/>
</dbReference>
<dbReference type="InterPro" id="IPR015421">
    <property type="entry name" value="PyrdxlP-dep_Trfase_major"/>
</dbReference>
<evidence type="ECO:0000256" key="6">
    <source>
        <dbReference type="ARBA" id="ARBA00022576"/>
    </source>
</evidence>
<dbReference type="SUPFAM" id="SSF53383">
    <property type="entry name" value="PLP-dependent transferases"/>
    <property type="match status" value="1"/>
</dbReference>
<dbReference type="PANTHER" id="PTHR21152:SF40">
    <property type="entry name" value="ALANINE--GLYOXYLATE AMINOTRANSFERASE"/>
    <property type="match status" value="1"/>
</dbReference>
<evidence type="ECO:0000256" key="7">
    <source>
        <dbReference type="ARBA" id="ARBA00022605"/>
    </source>
</evidence>
<evidence type="ECO:0000256" key="10">
    <source>
        <dbReference type="ARBA" id="ARBA00023299"/>
    </source>
</evidence>
<keyword evidence="7" id="KW-0028">Amino-acid biosynthesis</keyword>
<keyword evidence="6 12" id="KW-0032">Aminotransferase</keyword>
<dbReference type="PANTHER" id="PTHR21152">
    <property type="entry name" value="AMINOTRANSFERASE CLASS V"/>
    <property type="match status" value="1"/>
</dbReference>
<dbReference type="InterPro" id="IPR006271">
    <property type="entry name" value="Pser_aminoTfrase_methanosarc"/>
</dbReference>
<evidence type="ECO:0000313" key="13">
    <source>
        <dbReference type="Proteomes" id="UP000440716"/>
    </source>
</evidence>
<proteinExistence type="inferred from homology"/>
<reference evidence="12 13" key="1">
    <citation type="submission" date="2019-12" db="EMBL/GenBank/DDBJ databases">
        <title>Whole-genome sequencing of Allorhizobium vitis.</title>
        <authorList>
            <person name="Gan H.M."/>
            <person name="Szegedi E."/>
            <person name="Burr T."/>
            <person name="Savka M.A."/>
        </authorList>
    </citation>
    <scope>NUCLEOTIDE SEQUENCE [LARGE SCALE GENOMIC DNA]</scope>
    <source>
        <strain evidence="12 13">CG415</strain>
    </source>
</reference>
<dbReference type="GO" id="GO:0008453">
    <property type="term" value="F:alanine-glyoxylate transaminase activity"/>
    <property type="evidence" value="ECO:0007669"/>
    <property type="project" value="TreeGrafter"/>
</dbReference>
<dbReference type="Gene3D" id="3.90.1150.10">
    <property type="entry name" value="Aspartate Aminotransferase, domain 1"/>
    <property type="match status" value="1"/>
</dbReference>
<keyword evidence="9" id="KW-0663">Pyridoxal phosphate</keyword>
<protein>
    <recommendedName>
        <fullName evidence="4">phosphoserine transaminase</fullName>
        <ecNumber evidence="4">2.6.1.52</ecNumber>
    </recommendedName>
</protein>
<organism evidence="12 13">
    <name type="scientific">Agrobacterium vitis</name>
    <name type="common">Rhizobium vitis</name>
    <dbReference type="NCBI Taxonomy" id="373"/>
    <lineage>
        <taxon>Bacteria</taxon>
        <taxon>Pseudomonadati</taxon>
        <taxon>Pseudomonadota</taxon>
        <taxon>Alphaproteobacteria</taxon>
        <taxon>Hyphomicrobiales</taxon>
        <taxon>Rhizobiaceae</taxon>
        <taxon>Rhizobium/Agrobacterium group</taxon>
        <taxon>Agrobacterium</taxon>
    </lineage>
</organism>
<dbReference type="NCBIfam" id="TIGR01365">
    <property type="entry name" value="serC_2"/>
    <property type="match status" value="1"/>
</dbReference>
<comment type="similarity">
    <text evidence="3">Belongs to the class-V pyridoxal-phosphate-dependent aminotransferase family. SerC subfamily.</text>
</comment>
<dbReference type="InterPro" id="IPR015422">
    <property type="entry name" value="PyrdxlP-dep_Trfase_small"/>
</dbReference>
<evidence type="ECO:0000256" key="9">
    <source>
        <dbReference type="ARBA" id="ARBA00022898"/>
    </source>
</evidence>
<evidence type="ECO:0000256" key="3">
    <source>
        <dbReference type="ARBA" id="ARBA00006904"/>
    </source>
</evidence>
<dbReference type="GO" id="GO:0006564">
    <property type="term" value="P:L-serine biosynthetic process"/>
    <property type="evidence" value="ECO:0007669"/>
    <property type="project" value="UniProtKB-KW"/>
</dbReference>